<dbReference type="eggNOG" id="KOG1051">
    <property type="taxonomic scope" value="Eukaryota"/>
</dbReference>
<evidence type="ECO:0000313" key="6">
    <source>
        <dbReference type="Proteomes" id="UP000001072"/>
    </source>
</evidence>
<dbReference type="GO" id="GO:0051082">
    <property type="term" value="F:unfolded protein binding"/>
    <property type="evidence" value="ECO:0007669"/>
    <property type="project" value="TreeGrafter"/>
</dbReference>
<dbReference type="InterPro" id="IPR003959">
    <property type="entry name" value="ATPase_AAA_core"/>
</dbReference>
<dbReference type="InterPro" id="IPR001270">
    <property type="entry name" value="ClpA/B"/>
</dbReference>
<dbReference type="GO" id="GO:0043335">
    <property type="term" value="P:protein unfolding"/>
    <property type="evidence" value="ECO:0007669"/>
    <property type="project" value="TreeGrafter"/>
</dbReference>
<dbReference type="InParanoid" id="F4RHD0"/>
<dbReference type="OrthoDB" id="47330at2759"/>
<dbReference type="Gene3D" id="3.40.50.300">
    <property type="entry name" value="P-loop containing nucleotide triphosphate hydrolases"/>
    <property type="match status" value="1"/>
</dbReference>
<keyword evidence="6" id="KW-1185">Reference proteome</keyword>
<gene>
    <name evidence="5" type="ORF">MELLADRAFT_105255</name>
</gene>
<accession>F4RHD0</accession>
<keyword evidence="2" id="KW-0067">ATP-binding</keyword>
<dbReference type="STRING" id="747676.F4RHD0"/>
<dbReference type="KEGG" id="mlr:MELLADRAFT_105255"/>
<dbReference type="InterPro" id="IPR050130">
    <property type="entry name" value="ClpA_ClpB"/>
</dbReference>
<dbReference type="GO" id="GO:0051087">
    <property type="term" value="F:protein-folding chaperone binding"/>
    <property type="evidence" value="ECO:0007669"/>
    <property type="project" value="TreeGrafter"/>
</dbReference>
<dbReference type="GO" id="GO:0016887">
    <property type="term" value="F:ATP hydrolysis activity"/>
    <property type="evidence" value="ECO:0007669"/>
    <property type="project" value="InterPro"/>
</dbReference>
<dbReference type="PROSITE" id="PS00871">
    <property type="entry name" value="CLPAB_2"/>
    <property type="match status" value="1"/>
</dbReference>
<dbReference type="CDD" id="cd19499">
    <property type="entry name" value="RecA-like_ClpB_Hsp104-like"/>
    <property type="match status" value="1"/>
</dbReference>
<dbReference type="VEuPathDB" id="FungiDB:MELLADRAFT_105255"/>
<reference evidence="6" key="1">
    <citation type="journal article" date="2011" name="Proc. Natl. Acad. Sci. U.S.A.">
        <title>Obligate biotrophy features unraveled by the genomic analysis of rust fungi.</title>
        <authorList>
            <person name="Duplessis S."/>
            <person name="Cuomo C.A."/>
            <person name="Lin Y.-C."/>
            <person name="Aerts A."/>
            <person name="Tisserant E."/>
            <person name="Veneault-Fourrey C."/>
            <person name="Joly D.L."/>
            <person name="Hacquard S."/>
            <person name="Amselem J."/>
            <person name="Cantarel B.L."/>
            <person name="Chiu R."/>
            <person name="Coutinho P.M."/>
            <person name="Feau N."/>
            <person name="Field M."/>
            <person name="Frey P."/>
            <person name="Gelhaye E."/>
            <person name="Goldberg J."/>
            <person name="Grabherr M.G."/>
            <person name="Kodira C.D."/>
            <person name="Kohler A."/>
            <person name="Kuees U."/>
            <person name="Lindquist E.A."/>
            <person name="Lucas S.M."/>
            <person name="Mago R."/>
            <person name="Mauceli E."/>
            <person name="Morin E."/>
            <person name="Murat C."/>
            <person name="Pangilinan J.L."/>
            <person name="Park R."/>
            <person name="Pearson M."/>
            <person name="Quesneville H."/>
            <person name="Rouhier N."/>
            <person name="Sakthikumar S."/>
            <person name="Salamov A.A."/>
            <person name="Schmutz J."/>
            <person name="Selles B."/>
            <person name="Shapiro H."/>
            <person name="Tanguay P."/>
            <person name="Tuskan G.A."/>
            <person name="Henrissat B."/>
            <person name="Van de Peer Y."/>
            <person name="Rouze P."/>
            <person name="Ellis J.G."/>
            <person name="Dodds P.N."/>
            <person name="Schein J.E."/>
            <person name="Zhong S."/>
            <person name="Hamelin R.C."/>
            <person name="Grigoriev I.V."/>
            <person name="Szabo L.J."/>
            <person name="Martin F."/>
        </authorList>
    </citation>
    <scope>NUCLEOTIDE SEQUENCE [LARGE SCALE GENOMIC DNA]</scope>
    <source>
        <strain evidence="6">98AG31 / pathotype 3-4-7</strain>
    </source>
</reference>
<dbReference type="GO" id="GO:0042026">
    <property type="term" value="P:protein refolding"/>
    <property type="evidence" value="ECO:0007669"/>
    <property type="project" value="TreeGrafter"/>
</dbReference>
<evidence type="ECO:0000313" key="5">
    <source>
        <dbReference type="EMBL" id="EGG08243.1"/>
    </source>
</evidence>
<dbReference type="PANTHER" id="PTHR11638">
    <property type="entry name" value="ATP-DEPENDENT CLP PROTEASE"/>
    <property type="match status" value="1"/>
</dbReference>
<dbReference type="GO" id="GO:0070370">
    <property type="term" value="P:cellular heat acclimation"/>
    <property type="evidence" value="ECO:0007669"/>
    <property type="project" value="TreeGrafter"/>
</dbReference>
<evidence type="ECO:0000256" key="3">
    <source>
        <dbReference type="ARBA" id="ARBA00023186"/>
    </source>
</evidence>
<sequence length="270" mass="30192">MSQDQLHCFCSMRFDNCGPLGTGNTLLTKALDKFLFNSGDAICRIDGSEYSEKHSVSRLIGSPPGYVGREEGGTFTEWVRRKPYSIVLIDEIEKASREFTELFLQVLDDGRLTDSQGRVVSFRNCLIVMTSNLGAVYLNETPEDGPVPESAKILVHSAICAHFAPEFSTSLDQHKSDQLNVRLAEIQKRLYINGKDITLEVDDKARDSLGLAGFNPQYEERIRDGEVAMVTADWRANQILIRPNHDATSMDIDGEIDGLEDDDIKIEEVD</sequence>
<dbReference type="AlphaFoldDB" id="F4RHD0"/>
<evidence type="ECO:0000256" key="1">
    <source>
        <dbReference type="ARBA" id="ARBA00022741"/>
    </source>
</evidence>
<dbReference type="GO" id="GO:0005524">
    <property type="term" value="F:ATP binding"/>
    <property type="evidence" value="ECO:0007669"/>
    <property type="project" value="UniProtKB-KW"/>
</dbReference>
<dbReference type="GeneID" id="18922544"/>
<dbReference type="InterPro" id="IPR028299">
    <property type="entry name" value="ClpA/B_CS2"/>
</dbReference>
<organism evidence="6">
    <name type="scientific">Melampsora larici-populina (strain 98AG31 / pathotype 3-4-7)</name>
    <name type="common">Poplar leaf rust fungus</name>
    <dbReference type="NCBI Taxonomy" id="747676"/>
    <lineage>
        <taxon>Eukaryota</taxon>
        <taxon>Fungi</taxon>
        <taxon>Dikarya</taxon>
        <taxon>Basidiomycota</taxon>
        <taxon>Pucciniomycotina</taxon>
        <taxon>Pucciniomycetes</taxon>
        <taxon>Pucciniales</taxon>
        <taxon>Melampsoraceae</taxon>
        <taxon>Melampsora</taxon>
    </lineage>
</organism>
<dbReference type="InterPro" id="IPR027417">
    <property type="entry name" value="P-loop_NTPase"/>
</dbReference>
<dbReference type="Pfam" id="PF07724">
    <property type="entry name" value="AAA_2"/>
    <property type="match status" value="1"/>
</dbReference>
<dbReference type="HOGENOM" id="CLU_005070_9_2_1"/>
<dbReference type="PANTHER" id="PTHR11638:SF18">
    <property type="entry name" value="HEAT SHOCK PROTEIN 104"/>
    <property type="match status" value="1"/>
</dbReference>
<keyword evidence="1" id="KW-0547">Nucleotide-binding</keyword>
<dbReference type="SUPFAM" id="SSF52540">
    <property type="entry name" value="P-loop containing nucleoside triphosphate hydrolases"/>
    <property type="match status" value="1"/>
</dbReference>
<dbReference type="EMBL" id="GL883101">
    <property type="protein sequence ID" value="EGG08243.1"/>
    <property type="molecule type" value="Genomic_DNA"/>
</dbReference>
<name>F4RHD0_MELLP</name>
<dbReference type="RefSeq" id="XP_007408441.1">
    <property type="nucleotide sequence ID" value="XM_007408379.1"/>
</dbReference>
<evidence type="ECO:0000259" key="4">
    <source>
        <dbReference type="Pfam" id="PF07724"/>
    </source>
</evidence>
<feature type="domain" description="ATPase AAA-type core" evidence="4">
    <location>
        <begin position="14"/>
        <end position="168"/>
    </location>
</feature>
<keyword evidence="3" id="KW-0143">Chaperone</keyword>
<evidence type="ECO:0000256" key="2">
    <source>
        <dbReference type="ARBA" id="ARBA00022840"/>
    </source>
</evidence>
<protein>
    <recommendedName>
        <fullName evidence="4">ATPase AAA-type core domain-containing protein</fullName>
    </recommendedName>
</protein>
<dbReference type="PRINTS" id="PR00300">
    <property type="entry name" value="CLPPROTEASEA"/>
</dbReference>
<proteinExistence type="predicted"/>
<dbReference type="Proteomes" id="UP000001072">
    <property type="component" value="Unassembled WGS sequence"/>
</dbReference>
<dbReference type="GO" id="GO:0005829">
    <property type="term" value="C:cytosol"/>
    <property type="evidence" value="ECO:0007669"/>
    <property type="project" value="TreeGrafter"/>
</dbReference>